<dbReference type="PANTHER" id="PTHR46114:SF1">
    <property type="entry name" value="ZAD DOMAIN-CONTAINING PROTEIN"/>
    <property type="match status" value="1"/>
</dbReference>
<protein>
    <submittedName>
        <fullName evidence="1">Uncharacterized protein</fullName>
    </submittedName>
</protein>
<reference evidence="1 2" key="1">
    <citation type="submission" date="2024-02" db="EMBL/GenBank/DDBJ databases">
        <authorList>
            <person name="Daric V."/>
            <person name="Darras S."/>
        </authorList>
    </citation>
    <scope>NUCLEOTIDE SEQUENCE [LARGE SCALE GENOMIC DNA]</scope>
</reference>
<proteinExistence type="predicted"/>
<organism evidence="1 2">
    <name type="scientific">Clavelina lepadiformis</name>
    <name type="common">Light-bulb sea squirt</name>
    <name type="synonym">Ascidia lepadiformis</name>
    <dbReference type="NCBI Taxonomy" id="159417"/>
    <lineage>
        <taxon>Eukaryota</taxon>
        <taxon>Metazoa</taxon>
        <taxon>Chordata</taxon>
        <taxon>Tunicata</taxon>
        <taxon>Ascidiacea</taxon>
        <taxon>Aplousobranchia</taxon>
        <taxon>Clavelinidae</taxon>
        <taxon>Clavelina</taxon>
    </lineage>
</organism>
<dbReference type="Proteomes" id="UP001642483">
    <property type="component" value="Unassembled WGS sequence"/>
</dbReference>
<dbReference type="EMBL" id="CAWYQH010000119">
    <property type="protein sequence ID" value="CAK8691493.1"/>
    <property type="molecule type" value="Genomic_DNA"/>
</dbReference>
<comment type="caution">
    <text evidence="1">The sequence shown here is derived from an EMBL/GenBank/DDBJ whole genome shotgun (WGS) entry which is preliminary data.</text>
</comment>
<accession>A0ABP0GIB8</accession>
<evidence type="ECO:0000313" key="2">
    <source>
        <dbReference type="Proteomes" id="UP001642483"/>
    </source>
</evidence>
<evidence type="ECO:0000313" key="1">
    <source>
        <dbReference type="EMBL" id="CAK8691493.1"/>
    </source>
</evidence>
<name>A0ABP0GIB8_CLALP</name>
<dbReference type="PANTHER" id="PTHR46114">
    <property type="entry name" value="APPLE DOMAIN-CONTAINING PROTEIN"/>
    <property type="match status" value="1"/>
</dbReference>
<sequence length="213" mass="24629">MKILISKCNYFEHNWLICGDLKVLGMLRGQQGGYTKYPCFLCLWDSRAKTEHWEQDQWPERKEFTPGGKNIRNQPLVDPSKVLLPPLHIKLGLMKQYVKSLDKHGACFGYICQKFPALSNEKLKAGIFDGPKIRQLMKDKKFIKTMNQDEKEGWVAFSQVVSNFLGNTKSPDYKELVNRLLCSFPKLGCNMSVKVHFLHSHLNYFPENLGSTR</sequence>
<keyword evidence="2" id="KW-1185">Reference proteome</keyword>
<gene>
    <name evidence="1" type="ORF">CVLEPA_LOCUS24197</name>
</gene>